<dbReference type="GO" id="GO:0005524">
    <property type="term" value="F:ATP binding"/>
    <property type="evidence" value="ECO:0007669"/>
    <property type="project" value="UniProtKB-KW"/>
</dbReference>
<organism evidence="4 5">
    <name type="scientific">Rhizophagus irregularis (strain DAOM 197198w)</name>
    <name type="common">Glomus intraradices</name>
    <dbReference type="NCBI Taxonomy" id="1432141"/>
    <lineage>
        <taxon>Eukaryota</taxon>
        <taxon>Fungi</taxon>
        <taxon>Fungi incertae sedis</taxon>
        <taxon>Mucoromycota</taxon>
        <taxon>Glomeromycotina</taxon>
        <taxon>Glomeromycetes</taxon>
        <taxon>Glomerales</taxon>
        <taxon>Glomeraceae</taxon>
        <taxon>Rhizophagus</taxon>
    </lineage>
</organism>
<dbReference type="InterPro" id="IPR001245">
    <property type="entry name" value="Ser-Thr/Tyr_kinase_cat_dom"/>
</dbReference>
<evidence type="ECO:0000256" key="1">
    <source>
        <dbReference type="ARBA" id="ARBA00022741"/>
    </source>
</evidence>
<protein>
    <submittedName>
        <fullName evidence="4">Cmk1p</fullName>
    </submittedName>
</protein>
<keyword evidence="5" id="KW-1185">Reference proteome</keyword>
<accession>A0A015LX82</accession>
<evidence type="ECO:0000313" key="5">
    <source>
        <dbReference type="Proteomes" id="UP000022910"/>
    </source>
</evidence>
<dbReference type="OrthoDB" id="2352004at2759"/>
<dbReference type="SUPFAM" id="SSF56112">
    <property type="entry name" value="Protein kinase-like (PK-like)"/>
    <property type="match status" value="1"/>
</dbReference>
<sequence>MFPQNIPLTEDNILEYLETNFTNWTSGNEKINSFIKERQLKINVYDYNDIVLEWIPYNQFNEVKETGKNGLITVYSAIWKDGPLRYIEQDENYTRDSNKKVALKCFHNSQESIDSLINEAKKYSTNHRAIQVLYGISQNPDTGNFIFVQSYTINLTNWISGNEKIDDFIQERQLKINGYDDTIVLEWISYNQFNEIKETSKNGLITVYSAIWKDGPLYKKHWRDENYTRDSTKEVALKCLHNSQESIDSLINEAKKYSTNYRAFQVLYGISQNPDTGDYIFVQNYIVKLTNWISGNEKIDDFIQKRQLKINDYNDIVLEWIPYNQFNEIKEFSKNELITVYSAIWKDGPLYKKHWRNENYTRNSNKEVALKCLHNTQESIDSLINEAKKYPTRIRAFQLLYGISQNPDTGNYILVQNNSINLVNWISGNEKIDVFIQGRQLKINGYNDIMLEWIPYNQFNEIKELGKNGLITIYSAIWKDGPLYKKYWQDENYTRDSTKEVVLKCLHNSQESIDSLINEAKKYSINHNAFQVLYGISRNPNTGDYVLVQNNYIWTSENEKIDDFIQGRQLKINNYDDIVFEWIPYNQFNEIKETSKNGFITVYSAIWKDGPLYKKYNQSNNYTRDSNKEIALKCLYNSQESIDSLINEARKYPTKIRAFQVLYGISQNPDTGGYILVQNNSINLVKWISGNKKIDDFIQGRQLKINDYNDIVLEWIPYNQFNEIKETGKNDILMVYSAIWGDGPLYCQYNNEYTRDSNTKVALKYLYNLQESIDSLIYEAKKYLTNHNSFQVLYGISQNPDTGDYILVQNNYIWKCENEKIDNFIQKRKLKISNYDDVVLEWIPYNQFNEIKETGKNALITVYSAIWKDGPLYKKGQLNNYTRDSNKEVALKCLYNTQESIDSLINEAKKYSINHNAFQALYGISQNPNTGDYILVQRNLTNWISGYEKIDDFIQEMQLKIDNYDDMVLEWIPYNQFNEIKETGKDGLITVYLAIWKDGPLYKKHWQDENYTRNSNKEVALKCLHNSQESIDFLINEAKKYLTNNNAFQVLYGISQNPDTGDYIFVLTRISGNEKIDNFIQERQLKINDYNNIVLEWIPYNQFNEIKETGKNALITVYSAIWKDGPLYKKGQLNNNYTRDSNKEVALIFLHNSQESIDSLINEARKYPTKYKAFQVLYGISQNPDTGDYIFVQRHLTNWISGNEKIDDFIQERQLKINDYNDVVLEWIPYNQFNEIKETGKNALITVYTAIWKDGPLYKKDQLNNYTRDSNKEVALKCLHNSQESIDSLINEAKKYPTKHEAFQILYGISQNPDTGNYIFVLIWTSGNEKIDDFIQERQLQINDYNDVVFEWILYSQFNDIKEIGKGGFSTVYSAEWRDGPLEYDVDKKIYNRNPNKVIALKCLHNSQSITDKFLNEVKEYSINKSSNILNVYGISQNPDTKEYIMVLQYAKEGNFNHWINKNYEYFNWKDKLSALIDIINGLKEIHQRNLVHRDFHTGNILFLNFINHFSNCVLISDMGLSGEVDNIDETKIYGVMSYVAPEVLRGKPYTQAADIYSFGMIMYFVATGKQPFGNRAHDYDLALDICKGVRPEINKSEVPRCYFDLMKKCWDLDKNNRPDVFELDKLIKSFYGLYVEDLVIFGNEEIKIQFEETEEYRKTNFSPTENYQTVTHPQAIYTSRLLNHITKELPKNEDDYNSQSLDYCALPIRNDIQ</sequence>
<evidence type="ECO:0000313" key="4">
    <source>
        <dbReference type="EMBL" id="EXX59258.1"/>
    </source>
</evidence>
<keyword evidence="1" id="KW-0547">Nucleotide-binding</keyword>
<dbReference type="InterPro" id="IPR000719">
    <property type="entry name" value="Prot_kinase_dom"/>
</dbReference>
<feature type="domain" description="Protein kinase" evidence="3">
    <location>
        <begin position="1358"/>
        <end position="1632"/>
    </location>
</feature>
<dbReference type="HOGENOM" id="CLU_000288_7_8_1"/>
<gene>
    <name evidence="4" type="ORF">RirG_190710</name>
</gene>
<dbReference type="Proteomes" id="UP000022910">
    <property type="component" value="Unassembled WGS sequence"/>
</dbReference>
<keyword evidence="2" id="KW-0067">ATP-binding</keyword>
<comment type="caution">
    <text evidence="4">The sequence shown here is derived from an EMBL/GenBank/DDBJ whole genome shotgun (WGS) entry which is preliminary data.</text>
</comment>
<dbReference type="EMBL" id="JEMT01026508">
    <property type="protein sequence ID" value="EXX59258.1"/>
    <property type="molecule type" value="Genomic_DNA"/>
</dbReference>
<name>A0A015LX82_RHIIW</name>
<evidence type="ECO:0000259" key="3">
    <source>
        <dbReference type="PROSITE" id="PS50011"/>
    </source>
</evidence>
<dbReference type="Pfam" id="PF07714">
    <property type="entry name" value="PK_Tyr_Ser-Thr"/>
    <property type="match status" value="1"/>
</dbReference>
<dbReference type="PANTHER" id="PTHR24418">
    <property type="entry name" value="TYROSINE-PROTEIN KINASE"/>
    <property type="match status" value="1"/>
</dbReference>
<reference evidence="4 5" key="1">
    <citation type="submission" date="2014-02" db="EMBL/GenBank/DDBJ databases">
        <title>Single nucleus genome sequencing reveals high similarity among nuclei of an endomycorrhizal fungus.</title>
        <authorList>
            <person name="Lin K."/>
            <person name="Geurts R."/>
            <person name="Zhang Z."/>
            <person name="Limpens E."/>
            <person name="Saunders D.G."/>
            <person name="Mu D."/>
            <person name="Pang E."/>
            <person name="Cao H."/>
            <person name="Cha H."/>
            <person name="Lin T."/>
            <person name="Zhou Q."/>
            <person name="Shang Y."/>
            <person name="Li Y."/>
            <person name="Ivanov S."/>
            <person name="Sharma T."/>
            <person name="Velzen R.V."/>
            <person name="Ruijter N.D."/>
            <person name="Aanen D.K."/>
            <person name="Win J."/>
            <person name="Kamoun S."/>
            <person name="Bisseling T."/>
            <person name="Huang S."/>
        </authorList>
    </citation>
    <scope>NUCLEOTIDE SEQUENCE [LARGE SCALE GENOMIC DNA]</scope>
    <source>
        <strain evidence="5">DAOM197198w</strain>
    </source>
</reference>
<dbReference type="GO" id="GO:0004672">
    <property type="term" value="F:protein kinase activity"/>
    <property type="evidence" value="ECO:0007669"/>
    <property type="project" value="InterPro"/>
</dbReference>
<dbReference type="InterPro" id="IPR011009">
    <property type="entry name" value="Kinase-like_dom_sf"/>
</dbReference>
<dbReference type="Gene3D" id="1.10.510.10">
    <property type="entry name" value="Transferase(Phosphotransferase) domain 1"/>
    <property type="match status" value="1"/>
</dbReference>
<proteinExistence type="predicted"/>
<evidence type="ECO:0000256" key="2">
    <source>
        <dbReference type="ARBA" id="ARBA00022840"/>
    </source>
</evidence>
<dbReference type="PROSITE" id="PS50011">
    <property type="entry name" value="PROTEIN_KINASE_DOM"/>
    <property type="match status" value="1"/>
</dbReference>
<dbReference type="InterPro" id="IPR050198">
    <property type="entry name" value="Non-receptor_tyrosine_kinases"/>
</dbReference>